<dbReference type="GO" id="GO:0006310">
    <property type="term" value="P:DNA recombination"/>
    <property type="evidence" value="ECO:0007669"/>
    <property type="project" value="UniProtKB-KW"/>
</dbReference>
<accession>A0A5E7E2H7</accession>
<reference evidence="2 3" key="1">
    <citation type="submission" date="2019-09" db="EMBL/GenBank/DDBJ databases">
        <authorList>
            <person name="Chandra G."/>
            <person name="Truman W A."/>
        </authorList>
    </citation>
    <scope>NUCLEOTIDE SEQUENCE [LARGE SCALE GENOMIC DNA]</scope>
    <source>
        <strain evidence="2">PS723</strain>
    </source>
</reference>
<evidence type="ECO:0000313" key="3">
    <source>
        <dbReference type="Proteomes" id="UP000379480"/>
    </source>
</evidence>
<evidence type="ECO:0000313" key="2">
    <source>
        <dbReference type="EMBL" id="VVO16992.1"/>
    </source>
</evidence>
<sequence>MLSRRALHALDEAEAIATLRASQSRRLYRQSAYVFAPTKNFEYILQACVTDKHVQAALSELKVRARRPYTCRHTYATMCLMAGMNPGFIANQLSHSVQMLLSTYTRWINSSEDWIELGKLEQSLNGTKLVQAETVPL</sequence>
<dbReference type="OrthoDB" id="5391994at2"/>
<dbReference type="GO" id="GO:0015074">
    <property type="term" value="P:DNA integration"/>
    <property type="evidence" value="ECO:0007669"/>
    <property type="project" value="InterPro"/>
</dbReference>
<proteinExistence type="predicted"/>
<dbReference type="Proteomes" id="UP000379480">
    <property type="component" value="Unassembled WGS sequence"/>
</dbReference>
<keyword evidence="1" id="KW-0233">DNA recombination</keyword>
<dbReference type="GO" id="GO:0003677">
    <property type="term" value="F:DNA binding"/>
    <property type="evidence" value="ECO:0007669"/>
    <property type="project" value="InterPro"/>
</dbReference>
<evidence type="ECO:0000256" key="1">
    <source>
        <dbReference type="ARBA" id="ARBA00023172"/>
    </source>
</evidence>
<dbReference type="SUPFAM" id="SSF56349">
    <property type="entry name" value="DNA breaking-rejoining enzymes"/>
    <property type="match status" value="1"/>
</dbReference>
<organism evidence="2 3">
    <name type="scientific">Pseudomonas fluorescens</name>
    <dbReference type="NCBI Taxonomy" id="294"/>
    <lineage>
        <taxon>Bacteria</taxon>
        <taxon>Pseudomonadati</taxon>
        <taxon>Pseudomonadota</taxon>
        <taxon>Gammaproteobacteria</taxon>
        <taxon>Pseudomonadales</taxon>
        <taxon>Pseudomonadaceae</taxon>
        <taxon>Pseudomonas</taxon>
    </lineage>
</organism>
<gene>
    <name evidence="2" type="ORF">PS723_03890</name>
</gene>
<evidence type="ECO:0008006" key="4">
    <source>
        <dbReference type="Google" id="ProtNLM"/>
    </source>
</evidence>
<dbReference type="InterPro" id="IPR013762">
    <property type="entry name" value="Integrase-like_cat_sf"/>
</dbReference>
<protein>
    <recommendedName>
        <fullName evidence="4">Integrase</fullName>
    </recommendedName>
</protein>
<dbReference type="InterPro" id="IPR011010">
    <property type="entry name" value="DNA_brk_join_enz"/>
</dbReference>
<dbReference type="EMBL" id="CABVHY010000020">
    <property type="protein sequence ID" value="VVO16992.1"/>
    <property type="molecule type" value="Genomic_DNA"/>
</dbReference>
<dbReference type="AlphaFoldDB" id="A0A5E7E2H7"/>
<name>A0A5E7E2H7_PSEFL</name>
<dbReference type="Gene3D" id="1.10.443.10">
    <property type="entry name" value="Intergrase catalytic core"/>
    <property type="match status" value="1"/>
</dbReference>